<keyword evidence="4" id="KW-1185">Reference proteome</keyword>
<dbReference type="Proteomes" id="UP000221222">
    <property type="component" value="Unassembled WGS sequence"/>
</dbReference>
<reference evidence="3 4" key="1">
    <citation type="submission" date="2017-09" db="EMBL/GenBank/DDBJ databases">
        <title>Arcobacter canalis sp. nov., a new species isolated from a water canal contaminated with urban sewage.</title>
        <authorList>
            <person name="Perez-Cataluna A."/>
            <person name="Salas-Masso N."/>
            <person name="Figueras M.J."/>
        </authorList>
    </citation>
    <scope>NUCLEOTIDE SEQUENCE [LARGE SCALE GENOMIC DNA]</scope>
    <source>
        <strain evidence="3 4">F98-3</strain>
    </source>
</reference>
<dbReference type="EMBL" id="CP032098">
    <property type="protein sequence ID" value="AXX91175.1"/>
    <property type="molecule type" value="Genomic_DNA"/>
</dbReference>
<sequence length="166" mass="18931">MYLIFISSLNENVKLANRIKNKLEESNKEVEIINLVHLNLPMYDTIKEQNDGIPQAALELAEKMKKAKGYIFVSPEYNFNVPPVLVNFIAWISRIGENFRALFSLKTIQLATHSGSNGKDFMNSTRNQFTKLGAIVAPREIITTYSLGIEEDELKTILDEYIYIGK</sequence>
<dbReference type="Pfam" id="PF03358">
    <property type="entry name" value="FMN_red"/>
    <property type="match status" value="1"/>
</dbReference>
<reference evidence="2 5" key="2">
    <citation type="submission" date="2018-08" db="EMBL/GenBank/DDBJ databases">
        <title>Complete genome of the Arcobacter molluscorum type strain LMG 25693.</title>
        <authorList>
            <person name="Miller W.G."/>
            <person name="Yee E."/>
            <person name="Bono J.L."/>
        </authorList>
    </citation>
    <scope>NUCLEOTIDE SEQUENCE [LARGE SCALE GENOMIC DNA]</scope>
    <source>
        <strain evidence="2 5">CECT 7696</strain>
    </source>
</reference>
<dbReference type="SUPFAM" id="SSF52218">
    <property type="entry name" value="Flavoproteins"/>
    <property type="match status" value="1"/>
</dbReference>
<dbReference type="KEGG" id="amol:AMOL_0136"/>
<organism evidence="3 4">
    <name type="scientific">Malaciobacter molluscorum LMG 25693</name>
    <dbReference type="NCBI Taxonomy" id="870501"/>
    <lineage>
        <taxon>Bacteria</taxon>
        <taxon>Pseudomonadati</taxon>
        <taxon>Campylobacterota</taxon>
        <taxon>Epsilonproteobacteria</taxon>
        <taxon>Campylobacterales</taxon>
        <taxon>Arcobacteraceae</taxon>
        <taxon>Malaciobacter</taxon>
    </lineage>
</organism>
<dbReference type="Proteomes" id="UP000262712">
    <property type="component" value="Chromosome"/>
</dbReference>
<dbReference type="GO" id="GO:0016491">
    <property type="term" value="F:oxidoreductase activity"/>
    <property type="evidence" value="ECO:0007669"/>
    <property type="project" value="InterPro"/>
</dbReference>
<evidence type="ECO:0000313" key="5">
    <source>
        <dbReference type="Proteomes" id="UP000262712"/>
    </source>
</evidence>
<proteinExistence type="predicted"/>
<evidence type="ECO:0000313" key="2">
    <source>
        <dbReference type="EMBL" id="AXX91175.1"/>
    </source>
</evidence>
<dbReference type="PANTHER" id="PTHR30543:SF21">
    <property type="entry name" value="NAD(P)H-DEPENDENT FMN REDUCTASE LOT6"/>
    <property type="match status" value="1"/>
</dbReference>
<feature type="domain" description="NADPH-dependent FMN reductase-like" evidence="1">
    <location>
        <begin position="5"/>
        <end position="140"/>
    </location>
</feature>
<evidence type="ECO:0000259" key="1">
    <source>
        <dbReference type="Pfam" id="PF03358"/>
    </source>
</evidence>
<name>A0A2G1DEK1_9BACT</name>
<dbReference type="InterPro" id="IPR050712">
    <property type="entry name" value="NAD(P)H-dep_reductase"/>
</dbReference>
<evidence type="ECO:0000313" key="4">
    <source>
        <dbReference type="Proteomes" id="UP000221222"/>
    </source>
</evidence>
<dbReference type="PANTHER" id="PTHR30543">
    <property type="entry name" value="CHROMATE REDUCTASE"/>
    <property type="match status" value="1"/>
</dbReference>
<evidence type="ECO:0000313" key="3">
    <source>
        <dbReference type="EMBL" id="PHO16913.1"/>
    </source>
</evidence>
<protein>
    <submittedName>
        <fullName evidence="3">NADPH-dependent FMN reductase</fullName>
    </submittedName>
</protein>
<dbReference type="Gene3D" id="3.40.50.360">
    <property type="match status" value="1"/>
</dbReference>
<dbReference type="EMBL" id="NXFY01000029">
    <property type="protein sequence ID" value="PHO16913.1"/>
    <property type="molecule type" value="Genomic_DNA"/>
</dbReference>
<dbReference type="GO" id="GO:0010181">
    <property type="term" value="F:FMN binding"/>
    <property type="evidence" value="ECO:0007669"/>
    <property type="project" value="TreeGrafter"/>
</dbReference>
<gene>
    <name evidence="2" type="ORF">AMOL_0136</name>
    <name evidence="3" type="ORF">CPU12_13105</name>
</gene>
<dbReference type="InterPro" id="IPR029039">
    <property type="entry name" value="Flavoprotein-like_sf"/>
</dbReference>
<dbReference type="RefSeq" id="WP_099343572.1">
    <property type="nucleotide sequence ID" value="NZ_CP032098.1"/>
</dbReference>
<dbReference type="GO" id="GO:0005829">
    <property type="term" value="C:cytosol"/>
    <property type="evidence" value="ECO:0007669"/>
    <property type="project" value="TreeGrafter"/>
</dbReference>
<dbReference type="AlphaFoldDB" id="A0A2G1DEK1"/>
<accession>A0A2G1DEK1</accession>
<dbReference type="InterPro" id="IPR005025">
    <property type="entry name" value="FMN_Rdtase-like_dom"/>
</dbReference>